<keyword evidence="2" id="KW-1185">Reference proteome</keyword>
<dbReference type="Proteomes" id="UP000023755">
    <property type="component" value="Chromosome"/>
</dbReference>
<proteinExistence type="predicted"/>
<organism evidence="1 2">
    <name type="scientific">Neorickettsia helminthoeca str. Oregon</name>
    <dbReference type="NCBI Taxonomy" id="1286528"/>
    <lineage>
        <taxon>Bacteria</taxon>
        <taxon>Pseudomonadati</taxon>
        <taxon>Pseudomonadota</taxon>
        <taxon>Alphaproteobacteria</taxon>
        <taxon>Rickettsiales</taxon>
        <taxon>Anaplasmataceae</taxon>
        <taxon>Neorickettsia</taxon>
    </lineage>
</organism>
<protein>
    <submittedName>
        <fullName evidence="1">Uncharacterized protein</fullName>
    </submittedName>
</protein>
<evidence type="ECO:0000313" key="2">
    <source>
        <dbReference type="Proteomes" id="UP000023755"/>
    </source>
</evidence>
<dbReference type="EMBL" id="CP007481">
    <property type="protein sequence ID" value="AHX11588.1"/>
    <property type="molecule type" value="Genomic_DNA"/>
</dbReference>
<dbReference type="HOGENOM" id="CLU_2330845_0_0_5"/>
<name>X5H4I2_9RICK</name>
<dbReference type="STRING" id="1286528.NHE_0654"/>
<sequence>MVRNAVSSIITHDNSSIRKVIAPRLIPISSSCTLRAIAIEIKKTEIAVEIAKQYLRLDIGNTITDATIGSIKSSDIITRFKEKLFDQRINQVIHSLVA</sequence>
<dbReference type="KEGG" id="nhm:NHE_0654"/>
<evidence type="ECO:0000313" key="1">
    <source>
        <dbReference type="EMBL" id="AHX11588.1"/>
    </source>
</evidence>
<gene>
    <name evidence="1" type="ORF">NHE_0654</name>
</gene>
<dbReference type="AlphaFoldDB" id="X5H4I2"/>
<accession>X5H4I2</accession>
<reference evidence="1 2" key="1">
    <citation type="submission" date="2014-03" db="EMBL/GenBank/DDBJ databases">
        <title>Sequencing and Comparison of Genomes and Transcriptome Profiles of Human Ehrlichiosis Agents.</title>
        <authorList>
            <person name="Lin M."/>
            <person name="Daugherty S.C."/>
            <person name="Nagaraj S."/>
            <person name="Cheng Z."/>
            <person name="Xiong Q."/>
            <person name="Lin F.-Y."/>
            <person name="Sengamalay N."/>
            <person name="Ott S."/>
            <person name="Godinez A."/>
            <person name="Tallon L.J."/>
            <person name="Sadzewicz L."/>
            <person name="Fraser C.M."/>
            <person name="Dunning Hotopp J.C."/>
            <person name="Rikihisa Y."/>
        </authorList>
    </citation>
    <scope>NUCLEOTIDE SEQUENCE [LARGE SCALE GENOMIC DNA]</scope>
    <source>
        <strain evidence="1 2">Oregon</strain>
    </source>
</reference>